<reference evidence="2 3" key="1">
    <citation type="submission" date="2017-06" db="EMBL/GenBank/DDBJ databases">
        <title>Comparative genomic analysis of Ambrosia Fusariam Clade fungi.</title>
        <authorList>
            <person name="Stajich J.E."/>
            <person name="Carrillo J."/>
            <person name="Kijimoto T."/>
            <person name="Eskalen A."/>
            <person name="O'Donnell K."/>
            <person name="Kasson M."/>
        </authorList>
    </citation>
    <scope>NUCLEOTIDE SEQUENCE [LARGE SCALE GENOMIC DNA]</scope>
    <source>
        <strain evidence="2 3">NRRL62579</strain>
    </source>
</reference>
<feature type="compositionally biased region" description="Basic and acidic residues" evidence="1">
    <location>
        <begin position="106"/>
        <end position="120"/>
    </location>
</feature>
<dbReference type="STRING" id="1325735.A0A428T5I8"/>
<dbReference type="EMBL" id="NKCK01000128">
    <property type="protein sequence ID" value="RSL97282.1"/>
    <property type="molecule type" value="Genomic_DNA"/>
</dbReference>
<evidence type="ECO:0000256" key="1">
    <source>
        <dbReference type="SAM" id="MobiDB-lite"/>
    </source>
</evidence>
<feature type="compositionally biased region" description="Basic and acidic residues" evidence="1">
    <location>
        <begin position="73"/>
        <end position="83"/>
    </location>
</feature>
<comment type="caution">
    <text evidence="2">The sequence shown here is derived from an EMBL/GenBank/DDBJ whole genome shotgun (WGS) entry which is preliminary data.</text>
</comment>
<evidence type="ECO:0000313" key="2">
    <source>
        <dbReference type="EMBL" id="RSL97282.1"/>
    </source>
</evidence>
<feature type="region of interest" description="Disordered" evidence="1">
    <location>
        <begin position="1"/>
        <end position="40"/>
    </location>
</feature>
<gene>
    <name evidence="2" type="ORF">CEP52_011012</name>
</gene>
<accession>A0A428T5I8</accession>
<name>A0A428T5I8_9HYPO</name>
<proteinExistence type="predicted"/>
<keyword evidence="3" id="KW-1185">Reference proteome</keyword>
<feature type="compositionally biased region" description="Basic and acidic residues" evidence="1">
    <location>
        <begin position="10"/>
        <end position="22"/>
    </location>
</feature>
<organism evidence="2 3">
    <name type="scientific">Fusarium oligoseptatum</name>
    <dbReference type="NCBI Taxonomy" id="2604345"/>
    <lineage>
        <taxon>Eukaryota</taxon>
        <taxon>Fungi</taxon>
        <taxon>Dikarya</taxon>
        <taxon>Ascomycota</taxon>
        <taxon>Pezizomycotina</taxon>
        <taxon>Sordariomycetes</taxon>
        <taxon>Hypocreomycetidae</taxon>
        <taxon>Hypocreales</taxon>
        <taxon>Nectriaceae</taxon>
        <taxon>Fusarium</taxon>
        <taxon>Fusarium solani species complex</taxon>
    </lineage>
</organism>
<sequence length="120" mass="14486">MNVPISPQQKRLEEEARRKQQEEEYMAQQRMQEEQDAQDSIDQYNFDYHRAAVQYADSGNGEVDYVDDAQIYEDEHGNDHHDDYDYDGSDGYGQGVKEYYQYQDTGDDRDRRHDRREDMW</sequence>
<dbReference type="AlphaFoldDB" id="A0A428T5I8"/>
<evidence type="ECO:0000313" key="3">
    <source>
        <dbReference type="Proteomes" id="UP000287144"/>
    </source>
</evidence>
<feature type="region of interest" description="Disordered" evidence="1">
    <location>
        <begin position="72"/>
        <end position="120"/>
    </location>
</feature>
<protein>
    <submittedName>
        <fullName evidence="2">Uncharacterized protein</fullName>
    </submittedName>
</protein>
<dbReference type="Proteomes" id="UP000287144">
    <property type="component" value="Unassembled WGS sequence"/>
</dbReference>